<feature type="signal peptide" evidence="1">
    <location>
        <begin position="1"/>
        <end position="22"/>
    </location>
</feature>
<dbReference type="RefSeq" id="WP_313832656.1">
    <property type="nucleotide sequence ID" value="NZ_JAQOUE010000001.1"/>
</dbReference>
<name>A0ABU3K7H5_9BACT</name>
<protein>
    <submittedName>
        <fullName evidence="2">DUF481 domain-containing protein</fullName>
    </submittedName>
</protein>
<sequence length="352" mass="38806">MRAKFFACISLLIAMVCVTVPAAATSGLIQLRDGSQLHGEIISMVKGTLKAKASFSQGDPIPITWSEVTGLTTTSSITLVLKNGVTLQGIAQPGEPGTIQLATDLIQVTIPVLVETVVAINPPEKKPVTYKGNINFGGSITSGNSDLKQGNFFGELVIRGDILRLSFIGRWNYSEDSGSIITRNTFGNVKLDFFVTKRFYLFTSALFEQDTFQDIQLRTSISGGPGYQFIMPGDLSSPYLHDMELDGEIGLGFFNEDFKVAADQQNFTGRWAANLDWPVTSEVTIFHQHQGFPSLEDFTDFYITSQQGIRIKIMGNFTTGFQLNWRYDNTPSTGKKASDFQYLLNLGYSFKS</sequence>
<dbReference type="EMBL" id="JAQOUE010000001">
    <property type="protein sequence ID" value="MDT7042278.1"/>
    <property type="molecule type" value="Genomic_DNA"/>
</dbReference>
<comment type="caution">
    <text evidence="2">The sequence shown here is derived from an EMBL/GenBank/DDBJ whole genome shotgun (WGS) entry which is preliminary data.</text>
</comment>
<dbReference type="InterPro" id="IPR007433">
    <property type="entry name" value="DUF481"/>
</dbReference>
<evidence type="ECO:0000313" key="3">
    <source>
        <dbReference type="Proteomes" id="UP001250932"/>
    </source>
</evidence>
<organism evidence="2 3">
    <name type="scientific">Candidatus Nitronereus thalassa</name>
    <dbReference type="NCBI Taxonomy" id="3020898"/>
    <lineage>
        <taxon>Bacteria</taxon>
        <taxon>Pseudomonadati</taxon>
        <taxon>Nitrospirota</taxon>
        <taxon>Nitrospiria</taxon>
        <taxon>Nitrospirales</taxon>
        <taxon>Nitrospiraceae</taxon>
        <taxon>Candidatus Nitronereus</taxon>
    </lineage>
</organism>
<gene>
    <name evidence="2" type="ORF">PPG34_07930</name>
</gene>
<proteinExistence type="predicted"/>
<keyword evidence="1" id="KW-0732">Signal</keyword>
<evidence type="ECO:0000256" key="1">
    <source>
        <dbReference type="SAM" id="SignalP"/>
    </source>
</evidence>
<reference evidence="2 3" key="1">
    <citation type="journal article" date="2023" name="ISME J.">
        <title>Cultivation and genomic characterization of novel and ubiquitous marine nitrite-oxidizing bacteria from the Nitrospirales.</title>
        <authorList>
            <person name="Mueller A.J."/>
            <person name="Daebeler A."/>
            <person name="Herbold C.W."/>
            <person name="Kirkegaard R.H."/>
            <person name="Daims H."/>
        </authorList>
    </citation>
    <scope>NUCLEOTIDE SEQUENCE [LARGE SCALE GENOMIC DNA]</scope>
    <source>
        <strain evidence="2 3">EB</strain>
    </source>
</reference>
<accession>A0ABU3K7H5</accession>
<dbReference type="Proteomes" id="UP001250932">
    <property type="component" value="Unassembled WGS sequence"/>
</dbReference>
<evidence type="ECO:0000313" key="2">
    <source>
        <dbReference type="EMBL" id="MDT7042278.1"/>
    </source>
</evidence>
<dbReference type="Pfam" id="PF04338">
    <property type="entry name" value="DUF481"/>
    <property type="match status" value="1"/>
</dbReference>
<feature type="chain" id="PRO_5045567704" evidence="1">
    <location>
        <begin position="23"/>
        <end position="352"/>
    </location>
</feature>
<keyword evidence="3" id="KW-1185">Reference proteome</keyword>